<dbReference type="EMBL" id="CP010025">
    <property type="protein sequence ID" value="AJZ56586.1"/>
    <property type="molecule type" value="Genomic_DNA"/>
</dbReference>
<keyword evidence="1" id="KW-0812">Transmembrane</keyword>
<name>A0AAP5QHL3_9BURK</name>
<proteinExistence type="predicted"/>
<dbReference type="RefSeq" id="WP_235429560.1">
    <property type="nucleotide sequence ID" value="NZ_CP010025.1"/>
</dbReference>
<keyword evidence="1" id="KW-0472">Membrane</keyword>
<evidence type="ECO:0000313" key="4">
    <source>
        <dbReference type="Proteomes" id="UP000032614"/>
    </source>
</evidence>
<reference evidence="3" key="2">
    <citation type="submission" date="2022-08" db="EMBL/GenBank/DDBJ databases">
        <authorList>
            <person name="Kim S.-J."/>
        </authorList>
    </citation>
    <scope>NUCLEOTIDE SEQUENCE</scope>
    <source>
        <strain evidence="3">KJ</strain>
    </source>
</reference>
<accession>A0AAP5QHL3</accession>
<evidence type="ECO:0000313" key="3">
    <source>
        <dbReference type="EMBL" id="MDT8843279.1"/>
    </source>
</evidence>
<dbReference type="Proteomes" id="UP000032614">
    <property type="component" value="Chromosome 3"/>
</dbReference>
<evidence type="ECO:0000313" key="5">
    <source>
        <dbReference type="Proteomes" id="UP001246473"/>
    </source>
</evidence>
<protein>
    <submittedName>
        <fullName evidence="2">N-ATPase, AtpR subunit</fullName>
    </submittedName>
</protein>
<dbReference type="Proteomes" id="UP001246473">
    <property type="component" value="Unassembled WGS sequence"/>
</dbReference>
<evidence type="ECO:0000313" key="2">
    <source>
        <dbReference type="EMBL" id="AJZ56586.1"/>
    </source>
</evidence>
<organism evidence="3 5">
    <name type="scientific">Paraburkholderia fungorum</name>
    <dbReference type="NCBI Taxonomy" id="134537"/>
    <lineage>
        <taxon>Bacteria</taxon>
        <taxon>Pseudomonadati</taxon>
        <taxon>Pseudomonadota</taxon>
        <taxon>Betaproteobacteria</taxon>
        <taxon>Burkholderiales</taxon>
        <taxon>Burkholderiaceae</taxon>
        <taxon>Paraburkholderia</taxon>
    </lineage>
</organism>
<reference evidence="2 4" key="1">
    <citation type="journal article" date="2015" name="Genome Announc.">
        <title>Complete genome sequences for 59 burkholderia isolates, both pathogenic and near neighbor.</title>
        <authorList>
            <person name="Johnson S.L."/>
            <person name="Bishop-Lilly K.A."/>
            <person name="Ladner J.T."/>
            <person name="Daligault H.E."/>
            <person name="Davenport K.W."/>
            <person name="Jaissle J."/>
            <person name="Frey K.G."/>
            <person name="Koroleva G.I."/>
            <person name="Bruce D.C."/>
            <person name="Coyne S.R."/>
            <person name="Broomall S.M."/>
            <person name="Li P.E."/>
            <person name="Teshima H."/>
            <person name="Gibbons H.S."/>
            <person name="Palacios G.F."/>
            <person name="Rosenzweig C.N."/>
            <person name="Redden C.L."/>
            <person name="Xu Y."/>
            <person name="Minogue T.D."/>
            <person name="Chain P.S."/>
        </authorList>
    </citation>
    <scope>NUCLEOTIDE SEQUENCE [LARGE SCALE GENOMIC DNA]</scope>
    <source>
        <strain evidence="2 4">ATCC BAA-463</strain>
    </source>
</reference>
<dbReference type="EMBL" id="JANSLM010000023">
    <property type="protein sequence ID" value="MDT8843279.1"/>
    <property type="molecule type" value="Genomic_DNA"/>
</dbReference>
<dbReference type="AlphaFoldDB" id="A0AAP5QHL3"/>
<dbReference type="InterPro" id="IPR017581">
    <property type="entry name" value="AtpR-like"/>
</dbReference>
<dbReference type="KEGG" id="bfn:OI25_7480"/>
<keyword evidence="1" id="KW-1133">Transmembrane helix</keyword>
<dbReference type="Pfam" id="PF12966">
    <property type="entry name" value="AtpR"/>
    <property type="match status" value="1"/>
</dbReference>
<sequence length="91" mass="9656">MTPYPALAGQMAIGLLVGMLAGLIHFTMLRWNVRLLTAGATGKAIALQLARLGALGAIFFLLARMAPWPLLGGAAGLLLARHAVLRRIRVQ</sequence>
<gene>
    <name evidence="2" type="ORF">OI25_7480</name>
    <name evidence="3" type="ORF">ParKJ_38260</name>
</gene>
<evidence type="ECO:0000256" key="1">
    <source>
        <dbReference type="SAM" id="Phobius"/>
    </source>
</evidence>
<feature type="transmembrane region" description="Helical" evidence="1">
    <location>
        <begin position="68"/>
        <end position="85"/>
    </location>
</feature>
<feature type="transmembrane region" description="Helical" evidence="1">
    <location>
        <begin position="12"/>
        <end position="33"/>
    </location>
</feature>
<dbReference type="GeneID" id="66513784"/>